<dbReference type="InParanoid" id="Q5B3V7"/>
<evidence type="ECO:0000313" key="9">
    <source>
        <dbReference type="Proteomes" id="UP000000560"/>
    </source>
</evidence>
<dbReference type="CDD" id="cd12148">
    <property type="entry name" value="fungal_TF_MHR"/>
    <property type="match status" value="1"/>
</dbReference>
<dbReference type="EMBL" id="BN001303">
    <property type="protein sequence ID" value="CBF76810.1"/>
    <property type="molecule type" value="Genomic_DNA"/>
</dbReference>
<proteinExistence type="predicted"/>
<evidence type="ECO:0000259" key="7">
    <source>
        <dbReference type="Pfam" id="PF04082"/>
    </source>
</evidence>
<dbReference type="AlphaFoldDB" id="Q5B3V7"/>
<dbReference type="RefSeq" id="XP_662377.1">
    <property type="nucleotide sequence ID" value="XM_657285.1"/>
</dbReference>
<dbReference type="GO" id="GO:0008270">
    <property type="term" value="F:zinc ion binding"/>
    <property type="evidence" value="ECO:0007669"/>
    <property type="project" value="InterPro"/>
</dbReference>
<keyword evidence="2" id="KW-0805">Transcription regulation</keyword>
<feature type="domain" description="Xylanolytic transcriptional activator regulatory" evidence="7">
    <location>
        <begin position="140"/>
        <end position="284"/>
    </location>
</feature>
<sequence length="504" mass="56132">MSSTLTRINPRLQRLADILAQAQALPCEALEQCPASPESYPTARSSPVPKDAATLQRRSQEDVLILKNGVPRFISGKHWAWMAEEIRDIQSLLAEPQKSSPNEPQGNHLIWESDSSPSNLQDSNNIAFDPIQSDAFEPLTMSIFHAAINSMKETDVSTVFNTDKSCLLRRYRAGIEIYLKQHEFMSSRIFEVLQAFVIFLTAQYREDDIGKVWPLTGLAIRMATIQHLHRGPLALPLGTIDIVQVELRRRLWAQICHLDFRAAEGHGFAPSIHDLSMLRAHYPDHTCVAKENPCLFPGASGEARVLSELQTLLKTAEAMAAELEKALDDLVQYCDKSIQIPRQDREKVISPTTRRSIFMDAAITVENWCTIASSKDCEPSQWHISSHAGIHPILYVLSEGSAGSNRDLRNPRPAYVRGMASHYLLLDRVRFQNLCPADGTQTAGLSPGPQDNPMVTRSGPDNMASGELELDTGDFLGFMNLGDFGFPDLADVDPMLFSNPSQWS</sequence>
<dbReference type="eggNOG" id="ENOG502SJDI">
    <property type="taxonomic scope" value="Eukaryota"/>
</dbReference>
<dbReference type="InterPro" id="IPR050613">
    <property type="entry name" value="Sec_Metabolite_Reg"/>
</dbReference>
<keyword evidence="4" id="KW-0539">Nucleus</keyword>
<dbReference type="KEGG" id="ani:ANIA_04773"/>
<dbReference type="Pfam" id="PF04082">
    <property type="entry name" value="Fungal_trans"/>
    <property type="match status" value="1"/>
</dbReference>
<dbReference type="PANTHER" id="PTHR31001:SF77">
    <property type="entry name" value="TRANSCRIPTION FACTOR, PUTATIVE (AFU_ORTHOLOGUE AFUA_3G12940)-RELATED"/>
    <property type="match status" value="1"/>
</dbReference>
<keyword evidence="9" id="KW-1185">Reference proteome</keyword>
<gene>
    <name evidence="8" type="ORF">ANIA_04773</name>
</gene>
<evidence type="ECO:0000313" key="8">
    <source>
        <dbReference type="EMBL" id="CBF76810.1"/>
    </source>
</evidence>
<organism evidence="8 9">
    <name type="scientific">Emericella nidulans (strain FGSC A4 / ATCC 38163 / CBS 112.46 / NRRL 194 / M139)</name>
    <name type="common">Aspergillus nidulans</name>
    <dbReference type="NCBI Taxonomy" id="227321"/>
    <lineage>
        <taxon>Eukaryota</taxon>
        <taxon>Fungi</taxon>
        <taxon>Dikarya</taxon>
        <taxon>Ascomycota</taxon>
        <taxon>Pezizomycotina</taxon>
        <taxon>Eurotiomycetes</taxon>
        <taxon>Eurotiomycetidae</taxon>
        <taxon>Eurotiales</taxon>
        <taxon>Aspergillaceae</taxon>
        <taxon>Aspergillus</taxon>
        <taxon>Aspergillus subgen. Nidulantes</taxon>
    </lineage>
</organism>
<evidence type="ECO:0000256" key="6">
    <source>
        <dbReference type="SAM" id="MobiDB-lite"/>
    </source>
</evidence>
<name>Q5B3V7_EMENI</name>
<reference evidence="9" key="2">
    <citation type="journal article" date="2009" name="Fungal Genet. Biol.">
        <title>The 2008 update of the Aspergillus nidulans genome annotation: a community effort.</title>
        <authorList>
            <person name="Wortman J.R."/>
            <person name="Gilsenan J.M."/>
            <person name="Joardar V."/>
            <person name="Deegan J."/>
            <person name="Clutterbuck J."/>
            <person name="Andersen M.R."/>
            <person name="Archer D."/>
            <person name="Bencina M."/>
            <person name="Braus G."/>
            <person name="Coutinho P."/>
            <person name="von Dohren H."/>
            <person name="Doonan J."/>
            <person name="Driessen A.J."/>
            <person name="Durek P."/>
            <person name="Espeso E."/>
            <person name="Fekete E."/>
            <person name="Flipphi M."/>
            <person name="Estrada C.G."/>
            <person name="Geysens S."/>
            <person name="Goldman G."/>
            <person name="de Groot P.W."/>
            <person name="Hansen K."/>
            <person name="Harris S.D."/>
            <person name="Heinekamp T."/>
            <person name="Helmstaedt K."/>
            <person name="Henrissat B."/>
            <person name="Hofmann G."/>
            <person name="Homan T."/>
            <person name="Horio T."/>
            <person name="Horiuchi H."/>
            <person name="James S."/>
            <person name="Jones M."/>
            <person name="Karaffa L."/>
            <person name="Karanyi Z."/>
            <person name="Kato M."/>
            <person name="Keller N."/>
            <person name="Kelly D.E."/>
            <person name="Kiel J.A."/>
            <person name="Kim J.M."/>
            <person name="van der Klei I.J."/>
            <person name="Klis F.M."/>
            <person name="Kovalchuk A."/>
            <person name="Krasevec N."/>
            <person name="Kubicek C.P."/>
            <person name="Liu B."/>
            <person name="Maccabe A."/>
            <person name="Meyer V."/>
            <person name="Mirabito P."/>
            <person name="Miskei M."/>
            <person name="Mos M."/>
            <person name="Mullins J."/>
            <person name="Nelson D.R."/>
            <person name="Nielsen J."/>
            <person name="Oakley B.R."/>
            <person name="Osmani S.A."/>
            <person name="Pakula T."/>
            <person name="Paszewski A."/>
            <person name="Paulsen I."/>
            <person name="Pilsyk S."/>
            <person name="Pocsi I."/>
            <person name="Punt P.J."/>
            <person name="Ram A.F."/>
            <person name="Ren Q."/>
            <person name="Robellet X."/>
            <person name="Robson G."/>
            <person name="Seiboth B."/>
            <person name="van Solingen P."/>
            <person name="Specht T."/>
            <person name="Sun J."/>
            <person name="Taheri-Talesh N."/>
            <person name="Takeshita N."/>
            <person name="Ussery D."/>
            <person name="vanKuyk P.A."/>
            <person name="Visser H."/>
            <person name="van de Vondervoort P.J."/>
            <person name="de Vries R.P."/>
            <person name="Walton J."/>
            <person name="Xiang X."/>
            <person name="Xiong Y."/>
            <person name="Zeng A.P."/>
            <person name="Brandt B.W."/>
            <person name="Cornell M.J."/>
            <person name="van den Hondel C.A."/>
            <person name="Visser J."/>
            <person name="Oliver S.G."/>
            <person name="Turner G."/>
        </authorList>
    </citation>
    <scope>GENOME REANNOTATION</scope>
    <source>
        <strain evidence="9">FGSC A4 / ATCC 38163 / CBS 112.46 / NRRL 194 / M139</strain>
    </source>
</reference>
<evidence type="ECO:0000256" key="2">
    <source>
        <dbReference type="ARBA" id="ARBA00023015"/>
    </source>
</evidence>
<evidence type="ECO:0000256" key="5">
    <source>
        <dbReference type="SAM" id="Coils"/>
    </source>
</evidence>
<dbReference type="HOGENOM" id="CLU_004083_11_0_1"/>
<feature type="region of interest" description="Disordered" evidence="6">
    <location>
        <begin position="34"/>
        <end position="57"/>
    </location>
</feature>
<dbReference type="OMA" id="FWIQISR"/>
<evidence type="ECO:0000256" key="1">
    <source>
        <dbReference type="ARBA" id="ARBA00004123"/>
    </source>
</evidence>
<dbReference type="GO" id="GO:0003677">
    <property type="term" value="F:DNA binding"/>
    <property type="evidence" value="ECO:0007669"/>
    <property type="project" value="InterPro"/>
</dbReference>
<accession>Q5B3V7</accession>
<accession>C8VAP5</accession>
<feature type="compositionally biased region" description="Polar residues" evidence="6">
    <location>
        <begin position="113"/>
        <end position="124"/>
    </location>
</feature>
<feature type="region of interest" description="Disordered" evidence="6">
    <location>
        <begin position="96"/>
        <end position="124"/>
    </location>
</feature>
<dbReference type="PANTHER" id="PTHR31001">
    <property type="entry name" value="UNCHARACTERIZED TRANSCRIPTIONAL REGULATORY PROTEIN"/>
    <property type="match status" value="1"/>
</dbReference>
<dbReference type="InterPro" id="IPR007219">
    <property type="entry name" value="XnlR_reg_dom"/>
</dbReference>
<keyword evidence="5" id="KW-0175">Coiled coil</keyword>
<keyword evidence="3" id="KW-0804">Transcription</keyword>
<protein>
    <submittedName>
        <fullName evidence="8">C6 transcription factor, putative (AFU_orthologue AFUA_3G12940)</fullName>
    </submittedName>
</protein>
<comment type="subcellular location">
    <subcellularLocation>
        <location evidence="1">Nucleus</location>
    </subcellularLocation>
</comment>
<feature type="coiled-coil region" evidence="5">
    <location>
        <begin position="306"/>
        <end position="333"/>
    </location>
</feature>
<dbReference type="GO" id="GO:0006351">
    <property type="term" value="P:DNA-templated transcription"/>
    <property type="evidence" value="ECO:0007669"/>
    <property type="project" value="InterPro"/>
</dbReference>
<dbReference type="VEuPathDB" id="FungiDB:AN4773"/>
<dbReference type="GO" id="GO:0005634">
    <property type="term" value="C:nucleus"/>
    <property type="evidence" value="ECO:0007669"/>
    <property type="project" value="UniProtKB-SubCell"/>
</dbReference>
<evidence type="ECO:0000256" key="3">
    <source>
        <dbReference type="ARBA" id="ARBA00023163"/>
    </source>
</evidence>
<reference evidence="9" key="1">
    <citation type="journal article" date="2005" name="Nature">
        <title>Sequencing of Aspergillus nidulans and comparative analysis with A. fumigatus and A. oryzae.</title>
        <authorList>
            <person name="Galagan J.E."/>
            <person name="Calvo S.E."/>
            <person name="Cuomo C."/>
            <person name="Ma L.J."/>
            <person name="Wortman J.R."/>
            <person name="Batzoglou S."/>
            <person name="Lee S.I."/>
            <person name="Basturkmen M."/>
            <person name="Spevak C.C."/>
            <person name="Clutterbuck J."/>
            <person name="Kapitonov V."/>
            <person name="Jurka J."/>
            <person name="Scazzocchio C."/>
            <person name="Farman M."/>
            <person name="Butler J."/>
            <person name="Purcell S."/>
            <person name="Harris S."/>
            <person name="Braus G.H."/>
            <person name="Draht O."/>
            <person name="Busch S."/>
            <person name="D'Enfert C."/>
            <person name="Bouchier C."/>
            <person name="Goldman G.H."/>
            <person name="Bell-Pedersen D."/>
            <person name="Griffiths-Jones S."/>
            <person name="Doonan J.H."/>
            <person name="Yu J."/>
            <person name="Vienken K."/>
            <person name="Pain A."/>
            <person name="Freitag M."/>
            <person name="Selker E.U."/>
            <person name="Archer D.B."/>
            <person name="Penalva M.A."/>
            <person name="Oakley B.R."/>
            <person name="Momany M."/>
            <person name="Tanaka T."/>
            <person name="Kumagai T."/>
            <person name="Asai K."/>
            <person name="Machida M."/>
            <person name="Nierman W.C."/>
            <person name="Denning D.W."/>
            <person name="Caddick M."/>
            <person name="Hynes M."/>
            <person name="Paoletti M."/>
            <person name="Fischer R."/>
            <person name="Miller B."/>
            <person name="Dyer P."/>
            <person name="Sachs M.S."/>
            <person name="Osmani S.A."/>
            <person name="Birren B.W."/>
        </authorList>
    </citation>
    <scope>NUCLEOTIDE SEQUENCE [LARGE SCALE GENOMIC DNA]</scope>
    <source>
        <strain evidence="9">FGSC A4 / ATCC 38163 / CBS 112.46 / NRRL 194 / M139</strain>
    </source>
</reference>
<dbReference type="OrthoDB" id="424974at2759"/>
<dbReference type="GeneID" id="2872574"/>
<dbReference type="Proteomes" id="UP000000560">
    <property type="component" value="Chromosome III"/>
</dbReference>
<evidence type="ECO:0000256" key="4">
    <source>
        <dbReference type="ARBA" id="ARBA00023242"/>
    </source>
</evidence>